<dbReference type="Proteomes" id="UP001497535">
    <property type="component" value="Unassembled WGS sequence"/>
</dbReference>
<gene>
    <name evidence="1" type="ORF">MENTE1834_LOCUS12128</name>
</gene>
<name>A0ACB0YHH1_MELEN</name>
<evidence type="ECO:0000313" key="1">
    <source>
        <dbReference type="EMBL" id="CAK5046598.1"/>
    </source>
</evidence>
<comment type="caution">
    <text evidence="1">The sequence shown here is derived from an EMBL/GenBank/DDBJ whole genome shotgun (WGS) entry which is preliminary data.</text>
</comment>
<organism evidence="1 2">
    <name type="scientific">Meloidogyne enterolobii</name>
    <name type="common">Root-knot nematode worm</name>
    <name type="synonym">Meloidogyne mayaguensis</name>
    <dbReference type="NCBI Taxonomy" id="390850"/>
    <lineage>
        <taxon>Eukaryota</taxon>
        <taxon>Metazoa</taxon>
        <taxon>Ecdysozoa</taxon>
        <taxon>Nematoda</taxon>
        <taxon>Chromadorea</taxon>
        <taxon>Rhabditida</taxon>
        <taxon>Tylenchina</taxon>
        <taxon>Tylenchomorpha</taxon>
        <taxon>Tylenchoidea</taxon>
        <taxon>Meloidogynidae</taxon>
        <taxon>Meloidogyninae</taxon>
        <taxon>Meloidogyne</taxon>
    </lineage>
</organism>
<protein>
    <submittedName>
        <fullName evidence="1">Uncharacterized protein</fullName>
    </submittedName>
</protein>
<accession>A0ACB0YHH1</accession>
<proteinExistence type="predicted"/>
<reference evidence="1" key="1">
    <citation type="submission" date="2023-11" db="EMBL/GenBank/DDBJ databases">
        <authorList>
            <person name="Poullet M."/>
        </authorList>
    </citation>
    <scope>NUCLEOTIDE SEQUENCE</scope>
    <source>
        <strain evidence="1">E1834</strain>
    </source>
</reference>
<keyword evidence="2" id="KW-1185">Reference proteome</keyword>
<evidence type="ECO:0000313" key="2">
    <source>
        <dbReference type="Proteomes" id="UP001497535"/>
    </source>
</evidence>
<sequence>MLILVMDKGKYLFLVLLQKLAELKVKNKNSLIYRSESLKWNSGRIIWRTFTLQSSEICVGNQQLRFRCLQELDQSKLPDSPPQVLGEFTTDFNKLQRGQGFENIYFLSYEGNRNRKKSAGTFELCRFHQSYNPSFLEYIFAGSFLNLAFAVDFSRSDSAVDENNLRRYVSDVELSISAFGEPLREFQSSNSYAAFGLGAKIPPQFRESQEFCLKPTLIVEAFLQSSLPSKRHLLMSNH</sequence>
<dbReference type="EMBL" id="CAVMJV010000012">
    <property type="protein sequence ID" value="CAK5046598.1"/>
    <property type="molecule type" value="Genomic_DNA"/>
</dbReference>